<dbReference type="GO" id="GO:0008675">
    <property type="term" value="F:2-dehydro-3-deoxy-phosphogluconate aldolase activity"/>
    <property type="evidence" value="ECO:0007669"/>
    <property type="project" value="UniProtKB-EC"/>
</dbReference>
<sequence length="227" mass="23995">MRPVQRHDRLSVLTALEAQGVVPVFYHPDAEVCAEVIRACARGGARAIEFTNRGDFAWETFTALSKQFAQTDPDIIMGVGSILDAPTAALYLASGARFVISPCLVPEVAQVCNRRMVAYSPGCGSVRDISEAQALGCEIVKLFPGASVGGPDFVKAVLGPMPWTKIMPTGGVDPDEASIAKWFGAGIVAAGMGSKLITDAAIQARDWAGIEAKVRQTVEAVAAFRSK</sequence>
<evidence type="ECO:0000256" key="5">
    <source>
        <dbReference type="ARBA" id="ARBA00023277"/>
    </source>
</evidence>
<protein>
    <submittedName>
        <fullName evidence="6">2-dehydro-3-deoxyphosphogluconate aldolase/(4S)-4-hydroxy-2-oxoglutarate aldolase</fullName>
        <ecNumber evidence="6">4.1.2.14</ecNumber>
        <ecNumber evidence="6">4.1.3.42</ecNumber>
    </submittedName>
</protein>
<gene>
    <name evidence="6" type="ORF">ABIE19_001588</name>
</gene>
<dbReference type="RefSeq" id="WP_354088616.1">
    <property type="nucleotide sequence ID" value="NZ_JBEPTF010000002.1"/>
</dbReference>
<dbReference type="GO" id="GO:0106009">
    <property type="term" value="F:(4S)-4-hydroxy-2-oxoglutarate aldolase activity"/>
    <property type="evidence" value="ECO:0007669"/>
    <property type="project" value="UniProtKB-EC"/>
</dbReference>
<evidence type="ECO:0000313" key="6">
    <source>
        <dbReference type="EMBL" id="MET4683658.1"/>
    </source>
</evidence>
<evidence type="ECO:0000256" key="3">
    <source>
        <dbReference type="ARBA" id="ARBA00011233"/>
    </source>
</evidence>
<dbReference type="PANTHER" id="PTHR30246">
    <property type="entry name" value="2-KETO-3-DEOXY-6-PHOSPHOGLUCONATE ALDOLASE"/>
    <property type="match status" value="1"/>
</dbReference>
<comment type="similarity">
    <text evidence="2">Belongs to the KHG/KDPG aldolase family.</text>
</comment>
<accession>A0ABV2RBI2</accession>
<dbReference type="PANTHER" id="PTHR30246:SF1">
    <property type="entry name" value="2-DEHYDRO-3-DEOXY-6-PHOSPHOGALACTONATE ALDOLASE-RELATED"/>
    <property type="match status" value="1"/>
</dbReference>
<dbReference type="Proteomes" id="UP001549313">
    <property type="component" value="Unassembled WGS sequence"/>
</dbReference>
<evidence type="ECO:0000256" key="2">
    <source>
        <dbReference type="ARBA" id="ARBA00006906"/>
    </source>
</evidence>
<evidence type="ECO:0000256" key="1">
    <source>
        <dbReference type="ARBA" id="ARBA00004761"/>
    </source>
</evidence>
<evidence type="ECO:0000313" key="7">
    <source>
        <dbReference type="Proteomes" id="UP001549313"/>
    </source>
</evidence>
<dbReference type="InterPro" id="IPR013785">
    <property type="entry name" value="Aldolase_TIM"/>
</dbReference>
<keyword evidence="7" id="KW-1185">Reference proteome</keyword>
<dbReference type="CDD" id="cd00452">
    <property type="entry name" value="KDPG_aldolase"/>
    <property type="match status" value="1"/>
</dbReference>
<keyword evidence="4 6" id="KW-0456">Lyase</keyword>
<dbReference type="EC" id="4.1.2.14" evidence="6"/>
<reference evidence="6 7" key="1">
    <citation type="submission" date="2024-06" db="EMBL/GenBank/DDBJ databases">
        <title>Sorghum-associated microbial communities from plants grown in Nebraska, USA.</title>
        <authorList>
            <person name="Schachtman D."/>
        </authorList>
    </citation>
    <scope>NUCLEOTIDE SEQUENCE [LARGE SCALE GENOMIC DNA]</scope>
    <source>
        <strain evidence="6 7">2814</strain>
    </source>
</reference>
<dbReference type="EC" id="4.1.3.42" evidence="6"/>
<dbReference type="Pfam" id="PF01081">
    <property type="entry name" value="Aldolase"/>
    <property type="match status" value="1"/>
</dbReference>
<dbReference type="NCBIfam" id="NF005499">
    <property type="entry name" value="PRK07114.1"/>
    <property type="match status" value="1"/>
</dbReference>
<name>A0ABV2RBI2_9CAUL</name>
<organism evidence="6 7">
    <name type="scientific">Brevundimonas faecalis</name>
    <dbReference type="NCBI Taxonomy" id="947378"/>
    <lineage>
        <taxon>Bacteria</taxon>
        <taxon>Pseudomonadati</taxon>
        <taxon>Pseudomonadota</taxon>
        <taxon>Alphaproteobacteria</taxon>
        <taxon>Caulobacterales</taxon>
        <taxon>Caulobacteraceae</taxon>
        <taxon>Brevundimonas</taxon>
    </lineage>
</organism>
<dbReference type="EMBL" id="JBEPTF010000002">
    <property type="protein sequence ID" value="MET4683658.1"/>
    <property type="molecule type" value="Genomic_DNA"/>
</dbReference>
<dbReference type="Gene3D" id="3.20.20.70">
    <property type="entry name" value="Aldolase class I"/>
    <property type="match status" value="1"/>
</dbReference>
<proteinExistence type="inferred from homology"/>
<evidence type="ECO:0000256" key="4">
    <source>
        <dbReference type="ARBA" id="ARBA00023239"/>
    </source>
</evidence>
<comment type="caution">
    <text evidence="6">The sequence shown here is derived from an EMBL/GenBank/DDBJ whole genome shotgun (WGS) entry which is preliminary data.</text>
</comment>
<dbReference type="SUPFAM" id="SSF51569">
    <property type="entry name" value="Aldolase"/>
    <property type="match status" value="1"/>
</dbReference>
<dbReference type="InterPro" id="IPR000887">
    <property type="entry name" value="Aldlse_KDPG_KHG"/>
</dbReference>
<comment type="subunit">
    <text evidence="3">Homotrimer.</text>
</comment>
<comment type="pathway">
    <text evidence="1">Carbohydrate acid metabolism.</text>
</comment>
<keyword evidence="5" id="KW-0119">Carbohydrate metabolism</keyword>